<proteinExistence type="predicted"/>
<reference evidence="1" key="1">
    <citation type="submission" date="2019-08" db="EMBL/GenBank/DDBJ databases">
        <authorList>
            <person name="Kucharzyk K."/>
            <person name="Murdoch R.W."/>
            <person name="Higgins S."/>
            <person name="Loffler F."/>
        </authorList>
    </citation>
    <scope>NUCLEOTIDE SEQUENCE</scope>
</reference>
<dbReference type="AlphaFoldDB" id="A0A645EFY7"/>
<organism evidence="1">
    <name type="scientific">bioreactor metagenome</name>
    <dbReference type="NCBI Taxonomy" id="1076179"/>
    <lineage>
        <taxon>unclassified sequences</taxon>
        <taxon>metagenomes</taxon>
        <taxon>ecological metagenomes</taxon>
    </lineage>
</organism>
<evidence type="ECO:0000313" key="1">
    <source>
        <dbReference type="EMBL" id="MPN00250.1"/>
    </source>
</evidence>
<dbReference type="EMBL" id="VSSQ01046282">
    <property type="protein sequence ID" value="MPN00250.1"/>
    <property type="molecule type" value="Genomic_DNA"/>
</dbReference>
<name>A0A645EFY7_9ZZZZ</name>
<protein>
    <submittedName>
        <fullName evidence="1">Uncharacterized protein</fullName>
    </submittedName>
</protein>
<sequence>MIINEASTGELIESPKRNVSWFKDVPVIPQITREICSFIVKLSLTFIILDIRKNAIKAKLILSRLKPKGLIHIGVNSLDTGIFMAKNVLAIMIKITPFTIGEDRL</sequence>
<accession>A0A645EFY7</accession>
<comment type="caution">
    <text evidence="1">The sequence shown here is derived from an EMBL/GenBank/DDBJ whole genome shotgun (WGS) entry which is preliminary data.</text>
</comment>
<gene>
    <name evidence="1" type="ORF">SDC9_147444</name>
</gene>